<evidence type="ECO:0008006" key="3">
    <source>
        <dbReference type="Google" id="ProtNLM"/>
    </source>
</evidence>
<evidence type="ECO:0000313" key="1">
    <source>
        <dbReference type="EMBL" id="AIT05563.1"/>
    </source>
</evidence>
<dbReference type="Proteomes" id="UP000033200">
    <property type="component" value="Chromosome"/>
</dbReference>
<dbReference type="eggNOG" id="COG2879">
    <property type="taxonomic scope" value="Bacteria"/>
</dbReference>
<evidence type="ECO:0000313" key="2">
    <source>
        <dbReference type="Proteomes" id="UP000033200"/>
    </source>
</evidence>
<protein>
    <recommendedName>
        <fullName evidence="3">DUF466 domain-containing protein</fullName>
    </recommendedName>
</protein>
<dbReference type="STRING" id="1549858.MC45_03145"/>
<dbReference type="EMBL" id="CP009571">
    <property type="protein sequence ID" value="AIT05563.1"/>
    <property type="molecule type" value="Genomic_DNA"/>
</dbReference>
<reference evidence="1 2" key="1">
    <citation type="submission" date="2014-09" db="EMBL/GenBank/DDBJ databases">
        <title>Using Illumina technology Improving SMRT sequencing Genome Assembly by RASTools.</title>
        <authorList>
            <person name="Zhou Y."/>
            <person name="Ma T."/>
            <person name="Liu T."/>
        </authorList>
    </citation>
    <scope>NUCLEOTIDE SEQUENCE [LARGE SCALE GENOMIC DNA]</scope>
    <source>
        <strain evidence="1 2">ATCC 55669</strain>
    </source>
</reference>
<organism evidence="1 2">
    <name type="scientific">Sphingomonas taxi</name>
    <dbReference type="NCBI Taxonomy" id="1549858"/>
    <lineage>
        <taxon>Bacteria</taxon>
        <taxon>Pseudomonadati</taxon>
        <taxon>Pseudomonadota</taxon>
        <taxon>Alphaproteobacteria</taxon>
        <taxon>Sphingomonadales</taxon>
        <taxon>Sphingomonadaceae</taxon>
        <taxon>Sphingomonas</taxon>
    </lineage>
</organism>
<dbReference type="RefSeq" id="WP_038659396.1">
    <property type="nucleotide sequence ID" value="NZ_CP009571.1"/>
</dbReference>
<proteinExistence type="predicted"/>
<accession>A0A097EDB0</accession>
<sequence length="63" mass="6843">MNVGTILRGIAETGRLMVGVPSYRTYVAHMAAAHPDAPVMSEAAFFRNRQEARYGGRNGGRCC</sequence>
<keyword evidence="2" id="KW-1185">Reference proteome</keyword>
<dbReference type="Pfam" id="PF04328">
    <property type="entry name" value="Sel_put"/>
    <property type="match status" value="1"/>
</dbReference>
<dbReference type="InterPro" id="IPR007423">
    <property type="entry name" value="Sel_put"/>
</dbReference>
<gene>
    <name evidence="1" type="ORF">MC45_03145</name>
</gene>
<dbReference type="HOGENOM" id="CLU_171734_1_1_5"/>
<name>A0A097EDB0_9SPHN</name>
<dbReference type="KEGG" id="stax:MC45_03145"/>
<dbReference type="PANTHER" id="PTHR38453:SF1">
    <property type="entry name" value="CYTOPLASMIC PROTEIN"/>
    <property type="match status" value="1"/>
</dbReference>
<dbReference type="AlphaFoldDB" id="A0A097EDB0"/>
<dbReference type="PANTHER" id="PTHR38453">
    <property type="entry name" value="CYTOPLASMIC PROTEIN-RELATED"/>
    <property type="match status" value="1"/>
</dbReference>